<evidence type="ECO:0000256" key="1">
    <source>
        <dbReference type="ARBA" id="ARBA00007381"/>
    </source>
</evidence>
<keyword evidence="3" id="KW-0067">ATP-binding</keyword>
<protein>
    <submittedName>
        <fullName evidence="4">Uncharacterized protein</fullName>
    </submittedName>
</protein>
<dbReference type="SUPFAM" id="SSF53067">
    <property type="entry name" value="Actin-like ATPase domain"/>
    <property type="match status" value="1"/>
</dbReference>
<organism evidence="4 5">
    <name type="scientific">Lentinus tigrinus ALCF2SS1-6</name>
    <dbReference type="NCBI Taxonomy" id="1328759"/>
    <lineage>
        <taxon>Eukaryota</taxon>
        <taxon>Fungi</taxon>
        <taxon>Dikarya</taxon>
        <taxon>Basidiomycota</taxon>
        <taxon>Agaricomycotina</taxon>
        <taxon>Agaricomycetes</taxon>
        <taxon>Polyporales</taxon>
        <taxon>Polyporaceae</taxon>
        <taxon>Lentinus</taxon>
    </lineage>
</organism>
<dbReference type="PANTHER" id="PTHR45639:SF4">
    <property type="entry name" value="HSC70CB, ISOFORM G"/>
    <property type="match status" value="1"/>
</dbReference>
<proteinExistence type="inferred from homology"/>
<evidence type="ECO:0000256" key="3">
    <source>
        <dbReference type="ARBA" id="ARBA00022840"/>
    </source>
</evidence>
<name>A0A5C2SCW8_9APHY</name>
<keyword evidence="5" id="KW-1185">Reference proteome</keyword>
<dbReference type="GO" id="GO:0005829">
    <property type="term" value="C:cytosol"/>
    <property type="evidence" value="ECO:0007669"/>
    <property type="project" value="TreeGrafter"/>
</dbReference>
<dbReference type="Proteomes" id="UP000313359">
    <property type="component" value="Unassembled WGS sequence"/>
</dbReference>
<dbReference type="STRING" id="1328759.A0A5C2SCW8"/>
<comment type="similarity">
    <text evidence="1">Belongs to the heat shock protein 70 family.</text>
</comment>
<dbReference type="Gene3D" id="3.90.640.10">
    <property type="entry name" value="Actin, Chain A, domain 4"/>
    <property type="match status" value="1"/>
</dbReference>
<dbReference type="InterPro" id="IPR013126">
    <property type="entry name" value="Hsp_70_fam"/>
</dbReference>
<dbReference type="PANTHER" id="PTHR45639">
    <property type="entry name" value="HSC70CB, ISOFORM G-RELATED"/>
    <property type="match status" value="1"/>
</dbReference>
<dbReference type="EMBL" id="ML122261">
    <property type="protein sequence ID" value="RPD61531.1"/>
    <property type="molecule type" value="Genomic_DNA"/>
</dbReference>
<evidence type="ECO:0000313" key="4">
    <source>
        <dbReference type="EMBL" id="RPD61531.1"/>
    </source>
</evidence>
<dbReference type="GO" id="GO:0005524">
    <property type="term" value="F:ATP binding"/>
    <property type="evidence" value="ECO:0007669"/>
    <property type="project" value="UniProtKB-KW"/>
</dbReference>
<feature type="non-terminal residue" evidence="4">
    <location>
        <position position="1"/>
    </location>
</feature>
<sequence>MSQFVRGFGANNELLAAWTNTDSSIPTQEIVFVPAAGTQAFAIVGNEQDFASTYSAVDVADESGRALPAHLRKGGLKTDSASSPVSIVSTASLSSRASTAEDAQSTISSSYGSGLYQSESDSLSPRSLHVPSPWSKTLAWQSHAKVPADDALSIASGEMRDTFRNPWKRWTSIPHEHVGGRNIDYALLKHFATEFKDKYKIDVLSNPKAMFRLAAGCDRVTKVLSLQAFEAAETQAFWLRCDGTYNVSSPGHTQRCGVLTNIL</sequence>
<evidence type="ECO:0000313" key="5">
    <source>
        <dbReference type="Proteomes" id="UP000313359"/>
    </source>
</evidence>
<dbReference type="OrthoDB" id="4584900at2759"/>
<dbReference type="AlphaFoldDB" id="A0A5C2SCW8"/>
<accession>A0A5C2SCW8</accession>
<dbReference type="Pfam" id="PF00012">
    <property type="entry name" value="HSP70"/>
    <property type="match status" value="1"/>
</dbReference>
<dbReference type="GO" id="GO:0005634">
    <property type="term" value="C:nucleus"/>
    <property type="evidence" value="ECO:0007669"/>
    <property type="project" value="TreeGrafter"/>
</dbReference>
<dbReference type="GO" id="GO:0140662">
    <property type="term" value="F:ATP-dependent protein folding chaperone"/>
    <property type="evidence" value="ECO:0007669"/>
    <property type="project" value="InterPro"/>
</dbReference>
<reference evidence="4" key="1">
    <citation type="journal article" date="2018" name="Genome Biol. Evol.">
        <title>Genomics and development of Lentinus tigrinus, a white-rot wood-decaying mushroom with dimorphic fruiting bodies.</title>
        <authorList>
            <person name="Wu B."/>
            <person name="Xu Z."/>
            <person name="Knudson A."/>
            <person name="Carlson A."/>
            <person name="Chen N."/>
            <person name="Kovaka S."/>
            <person name="LaButti K."/>
            <person name="Lipzen A."/>
            <person name="Pennachio C."/>
            <person name="Riley R."/>
            <person name="Schakwitz W."/>
            <person name="Umezawa K."/>
            <person name="Ohm R.A."/>
            <person name="Grigoriev I.V."/>
            <person name="Nagy L.G."/>
            <person name="Gibbons J."/>
            <person name="Hibbett D."/>
        </authorList>
    </citation>
    <scope>NUCLEOTIDE SEQUENCE [LARGE SCALE GENOMIC DNA]</scope>
    <source>
        <strain evidence="4">ALCF2SS1-6</strain>
    </source>
</reference>
<evidence type="ECO:0000256" key="2">
    <source>
        <dbReference type="ARBA" id="ARBA00022741"/>
    </source>
</evidence>
<dbReference type="InterPro" id="IPR043129">
    <property type="entry name" value="ATPase_NBD"/>
</dbReference>
<keyword evidence="2" id="KW-0547">Nucleotide-binding</keyword>
<gene>
    <name evidence="4" type="ORF">L227DRAFT_652301</name>
</gene>